<sequence length="78" mass="8866">MGRALVVKSDKKTTVVMPDEITLPEGQVDVRVVGNDVVLSPTPEKLDIDRFIQLLQELPDDMFEGIKDERPPETREEF</sequence>
<name>A0A849I989_9HYPH</name>
<dbReference type="Proteomes" id="UP000564885">
    <property type="component" value="Unassembled WGS sequence"/>
</dbReference>
<dbReference type="EMBL" id="JABEPP010000005">
    <property type="protein sequence ID" value="NNM74374.1"/>
    <property type="molecule type" value="Genomic_DNA"/>
</dbReference>
<gene>
    <name evidence="1" type="ORF">HJG44_18610</name>
</gene>
<keyword evidence="2" id="KW-1185">Reference proteome</keyword>
<comment type="caution">
    <text evidence="1">The sequence shown here is derived from an EMBL/GenBank/DDBJ whole genome shotgun (WGS) entry which is preliminary data.</text>
</comment>
<accession>A0A849I989</accession>
<protein>
    <recommendedName>
        <fullName evidence="3">AbrB/MazE/SpoVT family DNA-binding domain-containing protein</fullName>
    </recommendedName>
</protein>
<dbReference type="AlphaFoldDB" id="A0A849I989"/>
<evidence type="ECO:0000313" key="1">
    <source>
        <dbReference type="EMBL" id="NNM74374.1"/>
    </source>
</evidence>
<dbReference type="RefSeq" id="WP_171219813.1">
    <property type="nucleotide sequence ID" value="NZ_JABEPP010000005.1"/>
</dbReference>
<proteinExistence type="predicted"/>
<evidence type="ECO:0000313" key="2">
    <source>
        <dbReference type="Proteomes" id="UP000564885"/>
    </source>
</evidence>
<organism evidence="1 2">
    <name type="scientific">Enterovirga aerilata</name>
    <dbReference type="NCBI Taxonomy" id="2730920"/>
    <lineage>
        <taxon>Bacteria</taxon>
        <taxon>Pseudomonadati</taxon>
        <taxon>Pseudomonadota</taxon>
        <taxon>Alphaproteobacteria</taxon>
        <taxon>Hyphomicrobiales</taxon>
        <taxon>Methylobacteriaceae</taxon>
        <taxon>Enterovirga</taxon>
    </lineage>
</organism>
<reference evidence="1 2" key="1">
    <citation type="submission" date="2020-04" db="EMBL/GenBank/DDBJ databases">
        <title>Enterovirga sp. isolate from soil.</title>
        <authorList>
            <person name="Chea S."/>
            <person name="Kim D.-U."/>
        </authorList>
    </citation>
    <scope>NUCLEOTIDE SEQUENCE [LARGE SCALE GENOMIC DNA]</scope>
    <source>
        <strain evidence="1 2">DB1703</strain>
    </source>
</reference>
<evidence type="ECO:0008006" key="3">
    <source>
        <dbReference type="Google" id="ProtNLM"/>
    </source>
</evidence>